<accession>A0A1R3GV75</accession>
<gene>
    <name evidence="2" type="ORF">COLO4_33301</name>
</gene>
<feature type="compositionally biased region" description="Polar residues" evidence="1">
    <location>
        <begin position="64"/>
        <end position="87"/>
    </location>
</feature>
<evidence type="ECO:0000313" key="2">
    <source>
        <dbReference type="EMBL" id="OMO61910.1"/>
    </source>
</evidence>
<feature type="region of interest" description="Disordered" evidence="1">
    <location>
        <begin position="56"/>
        <end position="101"/>
    </location>
</feature>
<evidence type="ECO:0000313" key="3">
    <source>
        <dbReference type="Proteomes" id="UP000187203"/>
    </source>
</evidence>
<evidence type="ECO:0000256" key="1">
    <source>
        <dbReference type="SAM" id="MobiDB-lite"/>
    </source>
</evidence>
<dbReference type="Proteomes" id="UP000187203">
    <property type="component" value="Unassembled WGS sequence"/>
</dbReference>
<dbReference type="EMBL" id="AWUE01021528">
    <property type="protein sequence ID" value="OMO61910.1"/>
    <property type="molecule type" value="Genomic_DNA"/>
</dbReference>
<dbReference type="AlphaFoldDB" id="A0A1R3GV75"/>
<comment type="caution">
    <text evidence="2">The sequence shown here is derived from an EMBL/GenBank/DDBJ whole genome shotgun (WGS) entry which is preliminary data.</text>
</comment>
<name>A0A1R3GV75_9ROSI</name>
<sequence>MAKQALSDALAPVKSSDELTEPKPSINGYISYAKQGGYASSTENIAKLLKGWMRNPSKLAPANSGATQQSFDNMGGTDSASSEGNDPSNKEDKSSIEMPEAFEDSMFVFQSNFDSSNSDLSQSMSPEASLNFQDESKPEDPNAVPQGQLSLLEKWLFDDGGANQGKDHYLSDITLDENANFF</sequence>
<dbReference type="OrthoDB" id="2143914at2759"/>
<proteinExistence type="predicted"/>
<protein>
    <submittedName>
        <fullName evidence="2">Myb-related protein</fullName>
    </submittedName>
</protein>
<dbReference type="STRING" id="93759.A0A1R3GV75"/>
<feature type="region of interest" description="Disordered" evidence="1">
    <location>
        <begin position="113"/>
        <end position="147"/>
    </location>
</feature>
<organism evidence="2 3">
    <name type="scientific">Corchorus olitorius</name>
    <dbReference type="NCBI Taxonomy" id="93759"/>
    <lineage>
        <taxon>Eukaryota</taxon>
        <taxon>Viridiplantae</taxon>
        <taxon>Streptophyta</taxon>
        <taxon>Embryophyta</taxon>
        <taxon>Tracheophyta</taxon>
        <taxon>Spermatophyta</taxon>
        <taxon>Magnoliopsida</taxon>
        <taxon>eudicotyledons</taxon>
        <taxon>Gunneridae</taxon>
        <taxon>Pentapetalae</taxon>
        <taxon>rosids</taxon>
        <taxon>malvids</taxon>
        <taxon>Malvales</taxon>
        <taxon>Malvaceae</taxon>
        <taxon>Grewioideae</taxon>
        <taxon>Apeibeae</taxon>
        <taxon>Corchorus</taxon>
    </lineage>
</organism>
<reference evidence="3" key="1">
    <citation type="submission" date="2013-09" db="EMBL/GenBank/DDBJ databases">
        <title>Corchorus olitorius genome sequencing.</title>
        <authorList>
            <person name="Alam M."/>
            <person name="Haque M.S."/>
            <person name="Islam M.S."/>
            <person name="Emdad E.M."/>
            <person name="Islam M.M."/>
            <person name="Ahmed B."/>
            <person name="Halim A."/>
            <person name="Hossen Q.M.M."/>
            <person name="Hossain M.Z."/>
            <person name="Ahmed R."/>
            <person name="Khan M.M."/>
            <person name="Islam R."/>
            <person name="Rashid M.M."/>
            <person name="Khan S.A."/>
            <person name="Rahman M.S."/>
            <person name="Alam M."/>
            <person name="Yahiya A.S."/>
            <person name="Khan M.S."/>
            <person name="Azam M.S."/>
            <person name="Haque T."/>
            <person name="Lashkar M.Z.H."/>
            <person name="Akhand A.I."/>
            <person name="Morshed G."/>
            <person name="Roy S."/>
            <person name="Uddin K.S."/>
            <person name="Rabeya T."/>
            <person name="Hossain A.S."/>
            <person name="Chowdhury A."/>
            <person name="Snigdha A.R."/>
            <person name="Mortoza M.S."/>
            <person name="Matin S.A."/>
            <person name="Hoque S.M.E."/>
            <person name="Islam M.K."/>
            <person name="Roy D.K."/>
            <person name="Haider R."/>
            <person name="Moosa M.M."/>
            <person name="Elias S.M."/>
            <person name="Hasan A.M."/>
            <person name="Jahan S."/>
            <person name="Shafiuddin M."/>
            <person name="Mahmood N."/>
            <person name="Shommy N.S."/>
        </authorList>
    </citation>
    <scope>NUCLEOTIDE SEQUENCE [LARGE SCALE GENOMIC DNA]</scope>
    <source>
        <strain evidence="3">cv. O-4</strain>
    </source>
</reference>
<keyword evidence="3" id="KW-1185">Reference proteome</keyword>
<feature type="compositionally biased region" description="Low complexity" evidence="1">
    <location>
        <begin position="113"/>
        <end position="125"/>
    </location>
</feature>
<feature type="region of interest" description="Disordered" evidence="1">
    <location>
        <begin position="1"/>
        <end position="26"/>
    </location>
</feature>